<evidence type="ECO:0000313" key="4">
    <source>
        <dbReference type="Proteomes" id="UP000640725"/>
    </source>
</evidence>
<accession>A0ABR9UCX3</accession>
<reference evidence="3 4" key="1">
    <citation type="submission" date="2020-10" db="EMBL/GenBank/DDBJ databases">
        <authorList>
            <person name="Castelo-Branco R."/>
            <person name="Eusebio N."/>
            <person name="Adriana R."/>
            <person name="Vieira A."/>
            <person name="Brugerolle De Fraissinette N."/>
            <person name="Rezende De Castro R."/>
            <person name="Schneider M.P."/>
            <person name="Vasconcelos V."/>
            <person name="Leao P.N."/>
        </authorList>
    </citation>
    <scope>NUCLEOTIDE SEQUENCE [LARGE SCALE GENOMIC DNA]</scope>
    <source>
        <strain evidence="3 4">LEGE 06226</strain>
    </source>
</reference>
<protein>
    <submittedName>
        <fullName evidence="3">Vps62-related protein</fullName>
    </submittedName>
</protein>
<dbReference type="Pfam" id="PF01823">
    <property type="entry name" value="MACPF"/>
    <property type="match status" value="1"/>
</dbReference>
<comment type="caution">
    <text evidence="3">The sequence shown here is derived from an EMBL/GenBank/DDBJ whole genome shotgun (WGS) entry which is preliminary data.</text>
</comment>
<dbReference type="InterPro" id="IPR020864">
    <property type="entry name" value="MACPF"/>
</dbReference>
<feature type="region of interest" description="Disordered" evidence="1">
    <location>
        <begin position="120"/>
        <end position="142"/>
    </location>
</feature>
<dbReference type="PROSITE" id="PS50927">
    <property type="entry name" value="BULB_LECTIN"/>
    <property type="match status" value="1"/>
</dbReference>
<evidence type="ECO:0000313" key="3">
    <source>
        <dbReference type="EMBL" id="MBE9144298.1"/>
    </source>
</evidence>
<gene>
    <name evidence="3" type="ORF">IQ236_13885</name>
</gene>
<dbReference type="Pfam" id="PF06101">
    <property type="entry name" value="Vps62"/>
    <property type="match status" value="1"/>
</dbReference>
<dbReference type="Gene3D" id="2.90.10.30">
    <property type="match status" value="1"/>
</dbReference>
<organism evidence="3 4">
    <name type="scientific">Planktothrix mougeotii LEGE 06226</name>
    <dbReference type="NCBI Taxonomy" id="1828728"/>
    <lineage>
        <taxon>Bacteria</taxon>
        <taxon>Bacillati</taxon>
        <taxon>Cyanobacteriota</taxon>
        <taxon>Cyanophyceae</taxon>
        <taxon>Oscillatoriophycideae</taxon>
        <taxon>Oscillatoriales</taxon>
        <taxon>Microcoleaceae</taxon>
        <taxon>Planktothrix</taxon>
    </lineage>
</organism>
<dbReference type="InterPro" id="IPR001480">
    <property type="entry name" value="Bulb-type_lectin_dom"/>
</dbReference>
<proteinExistence type="predicted"/>
<dbReference type="CDD" id="cd00028">
    <property type="entry name" value="B_lectin"/>
    <property type="match status" value="1"/>
</dbReference>
<evidence type="ECO:0000256" key="1">
    <source>
        <dbReference type="SAM" id="MobiDB-lite"/>
    </source>
</evidence>
<sequence length="761" mass="85118">MSIEVKVSVEKGKSRIFLLENEQSTLEDLRKKIKEKQWEAVDSNFYFLKNGSGIDPGDEAEYKLSTFKKDETIEVVVSLQQQSDEDKTTAEDRKVAAKEAKEAATTALQEQKLTEAQLNPNEKPSWGKAPDTNLIQDGESSTTDDKGVYFKQGWKELKPLLESFKFPKALKVTSQGLEPVNRPGVKLSQPILENNIENEVQISEQSEAYSTEWEKQAYKLLSKGVSASIGIPIPQLSAKLGLSGSYQTSSESLTQSKQTDLFMVSQRLVQKTKVILEEENIQLTEEFKQSIKHAQQIDELRQVFQKYGYFVPTTYIIGGKIIAEKTETFEGQVDKTAEVNKFGVGVSAELDKAGFTASASAAYQSENQEKTSQSSNQTASRATFTLKGGDEALIKEGTKWISSLTLDKWQIVGYEDLIPITDFLDEELKQKCETMLSTAPEIEVQYVGSGSLVKQGDDSGSGASRDLTVYKPNVDSGWYWVGHYAQGDHNLPTGQTIIVKPLKPDAVKRPVRFEPIWTDKGSGNRKNYSCWKPIPPTDYVALGYIMRLRTDDYNPPSEDEIQGLVCVRKNLVSRAALAGYSIWDDKGTWATQDCTLWAIKPGDINSAIDAGTFHGERAKSNNRPQNPEVYCLKKDVVIVRRESETKDRLSAGESLNPGEKLISSNGIFRLEYQKDGNLVVYRYESLLWASGTDGKPIGQTRLQDDGNLVIYDRNDHPIWSINKYGTEFQESKLIMQDDGNLVTYDKNGSSYWASGTNQWSC</sequence>
<dbReference type="Proteomes" id="UP000640725">
    <property type="component" value="Unassembled WGS sequence"/>
</dbReference>
<feature type="domain" description="Bulb-type lectin" evidence="2">
    <location>
        <begin position="646"/>
        <end position="756"/>
    </location>
</feature>
<dbReference type="PANTHER" id="PTHR48219">
    <property type="entry name" value="VACUOLAR PROTEIN SORTING-ASSOCIATED PROTEIN 62-RELATED"/>
    <property type="match status" value="1"/>
</dbReference>
<dbReference type="EMBL" id="JADEWU010000029">
    <property type="protein sequence ID" value="MBE9144298.1"/>
    <property type="molecule type" value="Genomic_DNA"/>
</dbReference>
<dbReference type="InterPro" id="IPR009291">
    <property type="entry name" value="Vps62"/>
</dbReference>
<dbReference type="Gene3D" id="2.90.10.10">
    <property type="entry name" value="Bulb-type lectin domain"/>
    <property type="match status" value="1"/>
</dbReference>
<keyword evidence="4" id="KW-1185">Reference proteome</keyword>
<name>A0ABR9UCX3_9CYAN</name>
<dbReference type="PANTHER" id="PTHR48219:SF2">
    <property type="entry name" value="VACUOLAR PROTEIN SORTING-ASSOCIATED PROTEIN 62"/>
    <property type="match status" value="1"/>
</dbReference>
<dbReference type="InterPro" id="IPR036426">
    <property type="entry name" value="Bulb-type_lectin_dom_sf"/>
</dbReference>
<dbReference type="SMART" id="SM00108">
    <property type="entry name" value="B_lectin"/>
    <property type="match status" value="1"/>
</dbReference>
<dbReference type="RefSeq" id="WP_193869806.1">
    <property type="nucleotide sequence ID" value="NZ_JADEWU010000029.1"/>
</dbReference>
<evidence type="ECO:0000259" key="2">
    <source>
        <dbReference type="PROSITE" id="PS50927"/>
    </source>
</evidence>
<dbReference type="SUPFAM" id="SSF51110">
    <property type="entry name" value="alpha-D-mannose-specific plant lectins"/>
    <property type="match status" value="1"/>
</dbReference>